<proteinExistence type="predicted"/>
<evidence type="ECO:0000256" key="1">
    <source>
        <dbReference type="SAM" id="Phobius"/>
    </source>
</evidence>
<accession>A0A418WH00</accession>
<keyword evidence="1" id="KW-1133">Transmembrane helix</keyword>
<sequence>MVQRPSAAYRECPDAQGRAALRARYVYLILFVLVAIGAWTGWWFYLAGEVRTRTNDWITAQAAQGVEVAYTDFQVGGYPYRIEIEIDNLTVSAPRQPGRPAAAVPHVTVLGLPWNPNLVIASITGPSEFRWTDAKGVEQRATATAASAGLSVGLERGQPQRLALSLADFRLVSTTAPEPITAKVFEIHARRQAGGAAPAADGGSGQSPTAPLAVEVAIDGENIHMAATPDQPLGPDIERLALTLGLAGPLPRLVPGTAPRELVAAWAQAGGTLEITRAETKWASLDLTMTGSFSVDSQMRPIGATSGRIGGLEPLIDGAVARGRISDGQASSIKQALNAIGFIARDAQGRVPVAINIQDGRIMFGPVPVGQVGPIF</sequence>
<name>A0A418WH00_9PROT</name>
<evidence type="ECO:0000313" key="3">
    <source>
        <dbReference type="Proteomes" id="UP000284605"/>
    </source>
</evidence>
<comment type="caution">
    <text evidence="2">The sequence shown here is derived from an EMBL/GenBank/DDBJ whole genome shotgun (WGS) entry which is preliminary data.</text>
</comment>
<dbReference type="InterPro" id="IPR018666">
    <property type="entry name" value="DUF2125"/>
</dbReference>
<protein>
    <submittedName>
        <fullName evidence="2">DUF2125 domain-containing protein</fullName>
    </submittedName>
</protein>
<keyword evidence="1" id="KW-0812">Transmembrane</keyword>
<evidence type="ECO:0000313" key="2">
    <source>
        <dbReference type="EMBL" id="RJF89149.1"/>
    </source>
</evidence>
<dbReference type="Proteomes" id="UP000284605">
    <property type="component" value="Unassembled WGS sequence"/>
</dbReference>
<gene>
    <name evidence="2" type="ORF">D3874_21020</name>
</gene>
<dbReference type="EMBL" id="QYUK01000011">
    <property type="protein sequence ID" value="RJF89149.1"/>
    <property type="molecule type" value="Genomic_DNA"/>
</dbReference>
<feature type="transmembrane region" description="Helical" evidence="1">
    <location>
        <begin position="25"/>
        <end position="45"/>
    </location>
</feature>
<dbReference type="Pfam" id="PF09898">
    <property type="entry name" value="DUF2125"/>
    <property type="match status" value="1"/>
</dbReference>
<organism evidence="2 3">
    <name type="scientific">Oleomonas cavernae</name>
    <dbReference type="NCBI Taxonomy" id="2320859"/>
    <lineage>
        <taxon>Bacteria</taxon>
        <taxon>Pseudomonadati</taxon>
        <taxon>Pseudomonadota</taxon>
        <taxon>Alphaproteobacteria</taxon>
        <taxon>Acetobacterales</taxon>
        <taxon>Acetobacteraceae</taxon>
        <taxon>Oleomonas</taxon>
    </lineage>
</organism>
<keyword evidence="3" id="KW-1185">Reference proteome</keyword>
<dbReference type="AlphaFoldDB" id="A0A418WH00"/>
<reference evidence="2 3" key="1">
    <citation type="submission" date="2018-09" db="EMBL/GenBank/DDBJ databases">
        <authorList>
            <person name="Zhu H."/>
        </authorList>
    </citation>
    <scope>NUCLEOTIDE SEQUENCE [LARGE SCALE GENOMIC DNA]</scope>
    <source>
        <strain evidence="2 3">K1W22B-8</strain>
    </source>
</reference>
<keyword evidence="1" id="KW-0472">Membrane</keyword>